<dbReference type="Proteomes" id="UP000035287">
    <property type="component" value="Chromosome"/>
</dbReference>
<gene>
    <name evidence="3" type="ORF">AB433_10220</name>
</gene>
<keyword evidence="4" id="KW-1185">Reference proteome</keyword>
<evidence type="ECO:0000256" key="1">
    <source>
        <dbReference type="ARBA" id="ARBA00009570"/>
    </source>
</evidence>
<dbReference type="PATRIC" id="fig|1348774.3.peg.2144"/>
<protein>
    <submittedName>
        <fullName evidence="3">Uncharacterized protein</fullName>
    </submittedName>
</protein>
<accession>A0A0G3XGD0</accession>
<evidence type="ECO:0000256" key="2">
    <source>
        <dbReference type="ARBA" id="ARBA00023002"/>
    </source>
</evidence>
<name>A0A0G3XGD0_9SPHN</name>
<dbReference type="PANTHER" id="PTHR41534">
    <property type="entry name" value="BLR3401 PROTEIN"/>
    <property type="match status" value="1"/>
</dbReference>
<sequence length="184" mass="20630">MTEAATIHPAAAPASQLVDITLQQACEEFLKKEAEYLDDRRFAEWFELLDPAIDYSAPVRTARENWDGTGISGTAFYLKEDHASIEMRVKRLRSRYAWSESPATRTRRMVSNIRVTPHGSDPALVAARSNLVVFCHRGDAAHPQILTAERFDEIRIGTEASRLVKRTAILDSTVLGLESLSIFL</sequence>
<dbReference type="Gene3D" id="3.10.450.50">
    <property type="match status" value="1"/>
</dbReference>
<dbReference type="OrthoDB" id="7446267at2"/>
<organism evidence="3 4">
    <name type="scientific">Croceicoccus naphthovorans</name>
    <dbReference type="NCBI Taxonomy" id="1348774"/>
    <lineage>
        <taxon>Bacteria</taxon>
        <taxon>Pseudomonadati</taxon>
        <taxon>Pseudomonadota</taxon>
        <taxon>Alphaproteobacteria</taxon>
        <taxon>Sphingomonadales</taxon>
        <taxon>Erythrobacteraceae</taxon>
        <taxon>Croceicoccus</taxon>
    </lineage>
</organism>
<dbReference type="PANTHER" id="PTHR41534:SF2">
    <property type="entry name" value="3-PHENYLPROPIONATE_CINNAMIC ACID DIOXYGENASE SUBUNIT BETA"/>
    <property type="match status" value="1"/>
</dbReference>
<dbReference type="InterPro" id="IPR032710">
    <property type="entry name" value="NTF2-like_dom_sf"/>
</dbReference>
<dbReference type="KEGG" id="cna:AB433_10220"/>
<dbReference type="GO" id="GO:0016491">
    <property type="term" value="F:oxidoreductase activity"/>
    <property type="evidence" value="ECO:0007669"/>
    <property type="project" value="UniProtKB-KW"/>
</dbReference>
<comment type="similarity">
    <text evidence="1">Belongs to the bacterial ring-hydroxylating dioxygenase beta subunit family.</text>
</comment>
<dbReference type="SUPFAM" id="SSF54427">
    <property type="entry name" value="NTF2-like"/>
    <property type="match status" value="1"/>
</dbReference>
<dbReference type="EMBL" id="CP011770">
    <property type="protein sequence ID" value="AKM10257.1"/>
    <property type="molecule type" value="Genomic_DNA"/>
</dbReference>
<evidence type="ECO:0000313" key="3">
    <source>
        <dbReference type="EMBL" id="AKM10257.1"/>
    </source>
</evidence>
<reference evidence="3 4" key="1">
    <citation type="submission" date="2015-06" db="EMBL/GenBank/DDBJ databases">
        <authorList>
            <person name="Zeng Y."/>
            <person name="Huang Y."/>
        </authorList>
    </citation>
    <scope>NUCLEOTIDE SEQUENCE [LARGE SCALE GENOMIC DNA]</scope>
    <source>
        <strain evidence="3 4">PQ-2</strain>
    </source>
</reference>
<dbReference type="InterPro" id="IPR000391">
    <property type="entry name" value="Rng_hydr_dOase-bsu"/>
</dbReference>
<dbReference type="STRING" id="1348774.AB433_10220"/>
<dbReference type="Pfam" id="PF00866">
    <property type="entry name" value="Ring_hydroxyl_B"/>
    <property type="match status" value="1"/>
</dbReference>
<dbReference type="GO" id="GO:0019380">
    <property type="term" value="P:3-phenylpropionate catabolic process"/>
    <property type="evidence" value="ECO:0007669"/>
    <property type="project" value="TreeGrafter"/>
</dbReference>
<evidence type="ECO:0000313" key="4">
    <source>
        <dbReference type="Proteomes" id="UP000035287"/>
    </source>
</evidence>
<dbReference type="RefSeq" id="WP_047820928.1">
    <property type="nucleotide sequence ID" value="NZ_CP011770.1"/>
</dbReference>
<keyword evidence="2" id="KW-0560">Oxidoreductase</keyword>
<proteinExistence type="inferred from homology"/>
<dbReference type="AlphaFoldDB" id="A0A0G3XGD0"/>
<dbReference type="CDD" id="cd00667">
    <property type="entry name" value="ring_hydroxylating_dioxygenases_beta"/>
    <property type="match status" value="1"/>
</dbReference>